<feature type="compositionally biased region" description="Acidic residues" evidence="2">
    <location>
        <begin position="237"/>
        <end position="246"/>
    </location>
</feature>
<feature type="region of interest" description="Disordered" evidence="2">
    <location>
        <begin position="231"/>
        <end position="279"/>
    </location>
</feature>
<evidence type="ECO:0000313" key="4">
    <source>
        <dbReference type="Proteomes" id="UP000428803"/>
    </source>
</evidence>
<proteinExistence type="predicted"/>
<feature type="compositionally biased region" description="Polar residues" evidence="2">
    <location>
        <begin position="264"/>
        <end position="279"/>
    </location>
</feature>
<name>A0A6I6L9T0_9SPHN</name>
<gene>
    <name evidence="3" type="ORF">EUU25_09350</name>
</gene>
<reference evidence="4" key="1">
    <citation type="submission" date="2019-01" db="EMBL/GenBank/DDBJ databases">
        <title>Sphingorhabdus lacus sp.nov., isolated from an oligotrophic freshwater lake.</title>
        <authorList>
            <person name="Park M."/>
        </authorList>
    </citation>
    <scope>NUCLEOTIDE SEQUENCE [LARGE SCALE GENOMIC DNA]</scope>
    <source>
        <strain evidence="4">IMCC1753</strain>
    </source>
</reference>
<keyword evidence="1" id="KW-0175">Coiled coil</keyword>
<feature type="coiled-coil region" evidence="1">
    <location>
        <begin position="29"/>
        <end position="56"/>
    </location>
</feature>
<dbReference type="OrthoDB" id="7432564at2"/>
<evidence type="ECO:0000256" key="2">
    <source>
        <dbReference type="SAM" id="MobiDB-lite"/>
    </source>
</evidence>
<protein>
    <submittedName>
        <fullName evidence="3">Uncharacterized protein</fullName>
    </submittedName>
</protein>
<evidence type="ECO:0000313" key="3">
    <source>
        <dbReference type="EMBL" id="QGY80806.1"/>
    </source>
</evidence>
<dbReference type="KEGG" id="slaa:EUU25_09350"/>
<keyword evidence="4" id="KW-1185">Reference proteome</keyword>
<accession>A0A6I6L9T0</accession>
<dbReference type="AlphaFoldDB" id="A0A6I6L9T0"/>
<dbReference type="Proteomes" id="UP000428803">
    <property type="component" value="Chromosome"/>
</dbReference>
<dbReference type="RefSeq" id="WP_158900385.1">
    <property type="nucleotide sequence ID" value="NZ_CP035733.1"/>
</dbReference>
<evidence type="ECO:0000256" key="1">
    <source>
        <dbReference type="SAM" id="Coils"/>
    </source>
</evidence>
<sequence length="279" mass="30773">MPAPTAKLGVKWLSPTDIRSTLDSIHTNRNAHSNLLRRLTENVERHRQQVSESLRSLDAKDRPSVVAKSVSGKRLELVRETADQRLAHTRELVALSDRIKSAAIHYKSPVQMLMRDTLGSERRSRIMQQIANSGPVELASLAEFAAATSDKELAAALCSRVSDLNRIDRPFSSVDLANVLCGELHRELGQAILEAERRVLEALNEDTEFETGKPNPQRSVEIAMLKKREQEVGAYQADDEVEEGAANDDAALIDDTPTGRIESGLQSRRNPGSTPANPV</sequence>
<dbReference type="EMBL" id="CP035733">
    <property type="protein sequence ID" value="QGY80806.1"/>
    <property type="molecule type" value="Genomic_DNA"/>
</dbReference>
<organism evidence="3 4">
    <name type="scientific">Sphingorhabdus lacus</name>
    <dbReference type="NCBI Taxonomy" id="392610"/>
    <lineage>
        <taxon>Bacteria</taxon>
        <taxon>Pseudomonadati</taxon>
        <taxon>Pseudomonadota</taxon>
        <taxon>Alphaproteobacteria</taxon>
        <taxon>Sphingomonadales</taxon>
        <taxon>Sphingomonadaceae</taxon>
        <taxon>Sphingorhabdus</taxon>
    </lineage>
</organism>